<gene>
    <name evidence="3" type="ORF">CERZMDRAFT_118053</name>
</gene>
<dbReference type="EMBL" id="ML992678">
    <property type="protein sequence ID" value="KAF2211165.1"/>
    <property type="molecule type" value="Genomic_DNA"/>
</dbReference>
<name>A0A6A6FCR4_9PEZI</name>
<feature type="chain" id="PRO_5025562804" description="Ig-like domain-containing protein" evidence="2">
    <location>
        <begin position="20"/>
        <end position="541"/>
    </location>
</feature>
<proteinExistence type="predicted"/>
<accession>A0A6A6FCR4</accession>
<dbReference type="AlphaFoldDB" id="A0A6A6FCR4"/>
<evidence type="ECO:0000256" key="1">
    <source>
        <dbReference type="SAM" id="MobiDB-lite"/>
    </source>
</evidence>
<evidence type="ECO:0008006" key="5">
    <source>
        <dbReference type="Google" id="ProtNLM"/>
    </source>
</evidence>
<protein>
    <recommendedName>
        <fullName evidence="5">Ig-like domain-containing protein</fullName>
    </recommendedName>
</protein>
<organism evidence="3 4">
    <name type="scientific">Cercospora zeae-maydis SCOH1-5</name>
    <dbReference type="NCBI Taxonomy" id="717836"/>
    <lineage>
        <taxon>Eukaryota</taxon>
        <taxon>Fungi</taxon>
        <taxon>Dikarya</taxon>
        <taxon>Ascomycota</taxon>
        <taxon>Pezizomycotina</taxon>
        <taxon>Dothideomycetes</taxon>
        <taxon>Dothideomycetidae</taxon>
        <taxon>Mycosphaerellales</taxon>
        <taxon>Mycosphaerellaceae</taxon>
        <taxon>Cercospora</taxon>
    </lineage>
</organism>
<reference evidence="3" key="1">
    <citation type="journal article" date="2020" name="Stud. Mycol.">
        <title>101 Dothideomycetes genomes: a test case for predicting lifestyles and emergence of pathogens.</title>
        <authorList>
            <person name="Haridas S."/>
            <person name="Albert R."/>
            <person name="Binder M."/>
            <person name="Bloem J."/>
            <person name="Labutti K."/>
            <person name="Salamov A."/>
            <person name="Andreopoulos B."/>
            <person name="Baker S."/>
            <person name="Barry K."/>
            <person name="Bills G."/>
            <person name="Bluhm B."/>
            <person name="Cannon C."/>
            <person name="Castanera R."/>
            <person name="Culley D."/>
            <person name="Daum C."/>
            <person name="Ezra D."/>
            <person name="Gonzalez J."/>
            <person name="Henrissat B."/>
            <person name="Kuo A."/>
            <person name="Liang C."/>
            <person name="Lipzen A."/>
            <person name="Lutzoni F."/>
            <person name="Magnuson J."/>
            <person name="Mondo S."/>
            <person name="Nolan M."/>
            <person name="Ohm R."/>
            <person name="Pangilinan J."/>
            <person name="Park H.-J."/>
            <person name="Ramirez L."/>
            <person name="Alfaro M."/>
            <person name="Sun H."/>
            <person name="Tritt A."/>
            <person name="Yoshinaga Y."/>
            <person name="Zwiers L.-H."/>
            <person name="Turgeon B."/>
            <person name="Goodwin S."/>
            <person name="Spatafora J."/>
            <person name="Crous P."/>
            <person name="Grigoriev I."/>
        </authorList>
    </citation>
    <scope>NUCLEOTIDE SEQUENCE</scope>
    <source>
        <strain evidence="3">SCOH1-5</strain>
    </source>
</reference>
<feature type="signal peptide" evidence="2">
    <location>
        <begin position="1"/>
        <end position="19"/>
    </location>
</feature>
<keyword evidence="4" id="KW-1185">Reference proteome</keyword>
<evidence type="ECO:0000313" key="4">
    <source>
        <dbReference type="Proteomes" id="UP000799539"/>
    </source>
</evidence>
<keyword evidence="2" id="KW-0732">Signal</keyword>
<evidence type="ECO:0000256" key="2">
    <source>
        <dbReference type="SAM" id="SignalP"/>
    </source>
</evidence>
<evidence type="ECO:0000313" key="3">
    <source>
        <dbReference type="EMBL" id="KAF2211165.1"/>
    </source>
</evidence>
<dbReference type="OrthoDB" id="10007757at2759"/>
<sequence>MRLFSTLFILGSLLGESHASPSPNYGYSHAACPADKCFSVIRRQPALASTASSFCSKYVSQSTSTSTITHTKIKTVTVNPSQKTVTKTISTTPTSTVTVTPAQGVATKSVTATAEETETVTPQPQTVTSTQSVTSTASTITSACGTSTVSSPLSTSIDYPAYPRSGNSRRDIEERNLPSIPKALSGPNCGSGKALTAKVKSACSCYLGPKKCTSTTTTTVVKTITAQGYAPAASTTSVTVTGSPVTSTVTASPPADSTVTITASTVTNSETVTAPTPADVTVTTTTIISLTQTACTTTTIRRPAAGLCGAPSVTATTYTSGTYSCTSASDPQFTAARFRIEGNADDGTSWEGCLASNSRELDTPSGGRHQCGNGGARLSTQIDEAGQINGFDYDGTYSPSFSDYFITRIAQTSQTGNQYWGVLNGGVFTTTGGCGARVDPGLEGLWLFDAFNMNFLLTLNLDYAIVRPGAPVSVTIFQGSPNGGRTSPAAGASFAGAVSDSSGVVSFNAPTSEGCYQYKATRGNDGRSNAFYLTVLENFGS</sequence>
<feature type="region of interest" description="Disordered" evidence="1">
    <location>
        <begin position="110"/>
        <end position="132"/>
    </location>
</feature>
<dbReference type="Proteomes" id="UP000799539">
    <property type="component" value="Unassembled WGS sequence"/>
</dbReference>